<dbReference type="AlphaFoldDB" id="A0AAF1KNU6"/>
<evidence type="ECO:0000256" key="4">
    <source>
        <dbReference type="SAM" id="SignalP"/>
    </source>
</evidence>
<evidence type="ECO:0000256" key="1">
    <source>
        <dbReference type="ARBA" id="ARBA00022729"/>
    </source>
</evidence>
<dbReference type="Gene3D" id="3.30.1450.10">
    <property type="match status" value="1"/>
</dbReference>
<evidence type="ECO:0000259" key="5">
    <source>
        <dbReference type="Pfam" id="PF04355"/>
    </source>
</evidence>
<dbReference type="GO" id="GO:0030674">
    <property type="term" value="F:protein-macromolecule adaptor activity"/>
    <property type="evidence" value="ECO:0007669"/>
    <property type="project" value="TreeGrafter"/>
</dbReference>
<feature type="domain" description="Outer membrane protein assembly factor BamE" evidence="5">
    <location>
        <begin position="39"/>
        <end position="113"/>
    </location>
</feature>
<dbReference type="GO" id="GO:0043165">
    <property type="term" value="P:Gram-negative-bacterium-type cell outer membrane assembly"/>
    <property type="evidence" value="ECO:0007669"/>
    <property type="project" value="TreeGrafter"/>
</dbReference>
<evidence type="ECO:0000256" key="2">
    <source>
        <dbReference type="ARBA" id="ARBA00023136"/>
    </source>
</evidence>
<dbReference type="GO" id="GO:1990063">
    <property type="term" value="C:Bam protein complex"/>
    <property type="evidence" value="ECO:0007669"/>
    <property type="project" value="TreeGrafter"/>
</dbReference>
<organism evidence="6 7">
    <name type="scientific">Plastoroseomonas arctica</name>
    <dbReference type="NCBI Taxonomy" id="1509237"/>
    <lineage>
        <taxon>Bacteria</taxon>
        <taxon>Pseudomonadati</taxon>
        <taxon>Pseudomonadota</taxon>
        <taxon>Alphaproteobacteria</taxon>
        <taxon>Acetobacterales</taxon>
        <taxon>Acetobacteraceae</taxon>
        <taxon>Plastoroseomonas</taxon>
    </lineage>
</organism>
<feature type="signal peptide" evidence="4">
    <location>
        <begin position="1"/>
        <end position="33"/>
    </location>
</feature>
<dbReference type="InterPro" id="IPR037873">
    <property type="entry name" value="BamE-like"/>
</dbReference>
<keyword evidence="7" id="KW-1185">Reference proteome</keyword>
<keyword evidence="2" id="KW-0472">Membrane</keyword>
<dbReference type="PANTHER" id="PTHR37482">
    <property type="entry name" value="OUTER MEMBRANE PROTEIN ASSEMBLY FACTOR BAME"/>
    <property type="match status" value="1"/>
</dbReference>
<gene>
    <name evidence="6" type="ORF">GXW79_16360</name>
</gene>
<dbReference type="EMBL" id="JAAEDH010000020">
    <property type="protein sequence ID" value="MBR0656654.1"/>
    <property type="molecule type" value="Genomic_DNA"/>
</dbReference>
<name>A0AAF1KNU6_9PROT</name>
<protein>
    <submittedName>
        <fullName evidence="6">Outer membrane protein assembly factor BamE</fullName>
    </submittedName>
</protein>
<dbReference type="Pfam" id="PF04355">
    <property type="entry name" value="BamE"/>
    <property type="match status" value="1"/>
</dbReference>
<proteinExistence type="predicted"/>
<dbReference type="InterPro" id="IPR026592">
    <property type="entry name" value="BamE"/>
</dbReference>
<dbReference type="InterPro" id="IPR007450">
    <property type="entry name" value="BamE_dom"/>
</dbReference>
<dbReference type="PANTHER" id="PTHR37482:SF1">
    <property type="entry name" value="OUTER MEMBRANE PROTEIN ASSEMBLY FACTOR BAME"/>
    <property type="match status" value="1"/>
</dbReference>
<sequence>MVQHPPSVNRRSANACVALLLAGMLGGCSFFQAAPISRGNRVTEDQLAQISPGVQTRRDVQALLGSPSFAGTFDDANWYYLSATSRTAPGRRIQMDDRRMVAVSFNRAGVVEGVRIMTEADGQDVALVDRETPVPGTDRSILQQLFGNVGRFGVPGGTGTTGPAPGTGGQL</sequence>
<keyword evidence="1 4" id="KW-0732">Signal</keyword>
<keyword evidence="3" id="KW-0998">Cell outer membrane</keyword>
<dbReference type="GO" id="GO:0051205">
    <property type="term" value="P:protein insertion into membrane"/>
    <property type="evidence" value="ECO:0007669"/>
    <property type="project" value="TreeGrafter"/>
</dbReference>
<evidence type="ECO:0000313" key="7">
    <source>
        <dbReference type="Proteomes" id="UP001196068"/>
    </source>
</evidence>
<accession>A0AAF1KNU6</accession>
<dbReference type="Proteomes" id="UP001196068">
    <property type="component" value="Unassembled WGS sequence"/>
</dbReference>
<evidence type="ECO:0000256" key="3">
    <source>
        <dbReference type="ARBA" id="ARBA00023237"/>
    </source>
</evidence>
<reference evidence="6" key="1">
    <citation type="submission" date="2020-01" db="EMBL/GenBank/DDBJ databases">
        <authorList>
            <person name="Rat A."/>
        </authorList>
    </citation>
    <scope>NUCLEOTIDE SEQUENCE</scope>
    <source>
        <strain evidence="6">LMG 28251</strain>
    </source>
</reference>
<reference evidence="6" key="2">
    <citation type="journal article" date="2021" name="Syst. Appl. Microbiol.">
        <title>Roseomonas hellenica sp. nov., isolated from roots of wild-growing Alkanna tinctoria.</title>
        <authorList>
            <person name="Rat A."/>
            <person name="Naranjo H.D."/>
            <person name="Lebbe L."/>
            <person name="Cnockaert M."/>
            <person name="Krigas N."/>
            <person name="Grigoriadou K."/>
            <person name="Maloupa E."/>
            <person name="Willems A."/>
        </authorList>
    </citation>
    <scope>NUCLEOTIDE SEQUENCE</scope>
    <source>
        <strain evidence="6">LMG 28251</strain>
    </source>
</reference>
<evidence type="ECO:0000313" key="6">
    <source>
        <dbReference type="EMBL" id="MBR0656654.1"/>
    </source>
</evidence>
<feature type="chain" id="PRO_5042177690" evidence="4">
    <location>
        <begin position="34"/>
        <end position="171"/>
    </location>
</feature>
<comment type="caution">
    <text evidence="6">The sequence shown here is derived from an EMBL/GenBank/DDBJ whole genome shotgun (WGS) entry which is preliminary data.</text>
</comment>